<dbReference type="RefSeq" id="XP_009030773.1">
    <property type="nucleotide sequence ID" value="XM_009032525.1"/>
</dbReference>
<protein>
    <recommendedName>
        <fullName evidence="5">RING-type domain-containing protein</fullName>
    </recommendedName>
</protein>
<evidence type="ECO:0000256" key="3">
    <source>
        <dbReference type="ARBA" id="ARBA00022833"/>
    </source>
</evidence>
<dbReference type="EMBL" id="KB097717">
    <property type="protein sequence ID" value="ESN91147.1"/>
    <property type="molecule type" value="Genomic_DNA"/>
</dbReference>
<sequence>DDCSICTEKFEANSLVYELKCGHMFHKMCLRKWLNHKTICPYCRDEVIWL</sequence>
<dbReference type="AlphaFoldDB" id="T1ELA2"/>
<keyword evidence="3" id="KW-0862">Zinc</keyword>
<dbReference type="PANTHER" id="PTHR45969">
    <property type="entry name" value="RING ZINC FINGER PROTEIN-RELATED"/>
    <property type="match status" value="1"/>
</dbReference>
<reference evidence="8" key="1">
    <citation type="submission" date="2012-12" db="EMBL/GenBank/DDBJ databases">
        <authorList>
            <person name="Hellsten U."/>
            <person name="Grimwood J."/>
            <person name="Chapman J.A."/>
            <person name="Shapiro H."/>
            <person name="Aerts A."/>
            <person name="Otillar R.P."/>
            <person name="Terry A.Y."/>
            <person name="Boore J.L."/>
            <person name="Simakov O."/>
            <person name="Marletaz F."/>
            <person name="Cho S.-J."/>
            <person name="Edsinger-Gonzales E."/>
            <person name="Havlak P."/>
            <person name="Kuo D.-H."/>
            <person name="Larsson T."/>
            <person name="Lv J."/>
            <person name="Arendt D."/>
            <person name="Savage R."/>
            <person name="Osoegawa K."/>
            <person name="de Jong P."/>
            <person name="Lindberg D.R."/>
            <person name="Seaver E.C."/>
            <person name="Weisblat D.A."/>
            <person name="Putnam N.H."/>
            <person name="Grigoriev I.V."/>
            <person name="Rokhsar D.S."/>
        </authorList>
    </citation>
    <scope>NUCLEOTIDE SEQUENCE</scope>
</reference>
<dbReference type="SUPFAM" id="SSF57850">
    <property type="entry name" value="RING/U-box"/>
    <property type="match status" value="1"/>
</dbReference>
<proteinExistence type="predicted"/>
<reference evidence="7" key="3">
    <citation type="submission" date="2015-06" db="UniProtKB">
        <authorList>
            <consortium name="EnsemblMetazoa"/>
        </authorList>
    </citation>
    <scope>IDENTIFICATION</scope>
</reference>
<dbReference type="Gene3D" id="3.30.40.10">
    <property type="entry name" value="Zinc/RING finger domain, C3HC4 (zinc finger)"/>
    <property type="match status" value="1"/>
</dbReference>
<evidence type="ECO:0000256" key="4">
    <source>
        <dbReference type="PROSITE-ProRule" id="PRU00175"/>
    </source>
</evidence>
<evidence type="ECO:0000259" key="5">
    <source>
        <dbReference type="PROSITE" id="PS50089"/>
    </source>
</evidence>
<keyword evidence="2 4" id="KW-0863">Zinc-finger</keyword>
<dbReference type="Proteomes" id="UP000015101">
    <property type="component" value="Unassembled WGS sequence"/>
</dbReference>
<dbReference type="GeneID" id="20197352"/>
<evidence type="ECO:0000313" key="8">
    <source>
        <dbReference type="Proteomes" id="UP000015101"/>
    </source>
</evidence>
<dbReference type="PROSITE" id="PS50089">
    <property type="entry name" value="ZF_RING_2"/>
    <property type="match status" value="1"/>
</dbReference>
<dbReference type="InterPro" id="IPR013083">
    <property type="entry name" value="Znf_RING/FYVE/PHD"/>
</dbReference>
<dbReference type="HOGENOM" id="CLU_013137_21_5_1"/>
<keyword evidence="1" id="KW-0479">Metal-binding</keyword>
<feature type="domain" description="RING-type" evidence="5">
    <location>
        <begin position="3"/>
        <end position="44"/>
    </location>
</feature>
<dbReference type="GO" id="GO:0008270">
    <property type="term" value="F:zinc ion binding"/>
    <property type="evidence" value="ECO:0007669"/>
    <property type="project" value="UniProtKB-KW"/>
</dbReference>
<gene>
    <name evidence="7" type="primary">20197352</name>
    <name evidence="6" type="ORF">HELRODRAFT_153619</name>
</gene>
<dbReference type="SMART" id="SM00184">
    <property type="entry name" value="RING"/>
    <property type="match status" value="1"/>
</dbReference>
<dbReference type="EMBL" id="AMQM01008052">
    <property type="status" value="NOT_ANNOTATED_CDS"/>
    <property type="molecule type" value="Genomic_DNA"/>
</dbReference>
<dbReference type="PANTHER" id="PTHR45969:SF69">
    <property type="entry name" value="FINGER DOMAIN PROTEIN, PUTATIVE (AFU_ORTHOLOGUE AFUA_3G12190)-RELATED"/>
    <property type="match status" value="1"/>
</dbReference>
<dbReference type="KEGG" id="hro:HELRODRAFT_153619"/>
<evidence type="ECO:0000313" key="6">
    <source>
        <dbReference type="EMBL" id="ESN91147.1"/>
    </source>
</evidence>
<dbReference type="InParanoid" id="T1ELA2"/>
<name>T1ELA2_HELRO</name>
<evidence type="ECO:0000256" key="2">
    <source>
        <dbReference type="ARBA" id="ARBA00022771"/>
    </source>
</evidence>
<organism evidence="7 8">
    <name type="scientific">Helobdella robusta</name>
    <name type="common">Californian leech</name>
    <dbReference type="NCBI Taxonomy" id="6412"/>
    <lineage>
        <taxon>Eukaryota</taxon>
        <taxon>Metazoa</taxon>
        <taxon>Spiralia</taxon>
        <taxon>Lophotrochozoa</taxon>
        <taxon>Annelida</taxon>
        <taxon>Clitellata</taxon>
        <taxon>Hirudinea</taxon>
        <taxon>Rhynchobdellida</taxon>
        <taxon>Glossiphoniidae</taxon>
        <taxon>Helobdella</taxon>
    </lineage>
</organism>
<evidence type="ECO:0000313" key="7">
    <source>
        <dbReference type="EnsemblMetazoa" id="HelroP153619"/>
    </source>
</evidence>
<accession>T1ELA2</accession>
<reference evidence="6 8" key="2">
    <citation type="journal article" date="2013" name="Nature">
        <title>Insights into bilaterian evolution from three spiralian genomes.</title>
        <authorList>
            <person name="Simakov O."/>
            <person name="Marletaz F."/>
            <person name="Cho S.J."/>
            <person name="Edsinger-Gonzales E."/>
            <person name="Havlak P."/>
            <person name="Hellsten U."/>
            <person name="Kuo D.H."/>
            <person name="Larsson T."/>
            <person name="Lv J."/>
            <person name="Arendt D."/>
            <person name="Savage R."/>
            <person name="Osoegawa K."/>
            <person name="de Jong P."/>
            <person name="Grimwood J."/>
            <person name="Chapman J.A."/>
            <person name="Shapiro H."/>
            <person name="Aerts A."/>
            <person name="Otillar R.P."/>
            <person name="Terry A.Y."/>
            <person name="Boore J.L."/>
            <person name="Grigoriev I.V."/>
            <person name="Lindberg D.R."/>
            <person name="Seaver E.C."/>
            <person name="Weisblat D.A."/>
            <person name="Putnam N.H."/>
            <person name="Rokhsar D.S."/>
        </authorList>
    </citation>
    <scope>NUCLEOTIDE SEQUENCE</scope>
</reference>
<dbReference type="EnsemblMetazoa" id="HelroT153619">
    <property type="protein sequence ID" value="HelroP153619"/>
    <property type="gene ID" value="HelroG153619"/>
</dbReference>
<dbReference type="InterPro" id="IPR001841">
    <property type="entry name" value="Znf_RING"/>
</dbReference>
<keyword evidence="8" id="KW-1185">Reference proteome</keyword>
<dbReference type="Pfam" id="PF13639">
    <property type="entry name" value="zf-RING_2"/>
    <property type="match status" value="1"/>
</dbReference>
<evidence type="ECO:0000256" key="1">
    <source>
        <dbReference type="ARBA" id="ARBA00022723"/>
    </source>
</evidence>
<dbReference type="OrthoDB" id="8062037at2759"/>
<dbReference type="CTD" id="20197352"/>